<feature type="signal peptide" evidence="1">
    <location>
        <begin position="1"/>
        <end position="29"/>
    </location>
</feature>
<evidence type="ECO:0000256" key="1">
    <source>
        <dbReference type="SAM" id="SignalP"/>
    </source>
</evidence>
<dbReference type="EMBL" id="RXIA01000004">
    <property type="protein sequence ID" value="RVU71520.1"/>
    <property type="molecule type" value="Genomic_DNA"/>
</dbReference>
<keyword evidence="3" id="KW-1185">Reference proteome</keyword>
<feature type="chain" id="PRO_5018992706" evidence="1">
    <location>
        <begin position="30"/>
        <end position="219"/>
    </location>
</feature>
<organism evidence="2 3">
    <name type="scientific">Lactobacillus xujianguonis</name>
    <dbReference type="NCBI Taxonomy" id="2495899"/>
    <lineage>
        <taxon>Bacteria</taxon>
        <taxon>Bacillati</taxon>
        <taxon>Bacillota</taxon>
        <taxon>Bacilli</taxon>
        <taxon>Lactobacillales</taxon>
        <taxon>Lactobacillaceae</taxon>
        <taxon>Lactobacillus</taxon>
    </lineage>
</organism>
<protein>
    <submittedName>
        <fullName evidence="2">Uncharacterized protein</fullName>
    </submittedName>
</protein>
<evidence type="ECO:0000313" key="2">
    <source>
        <dbReference type="EMBL" id="RVU71520.1"/>
    </source>
</evidence>
<comment type="caution">
    <text evidence="2">The sequence shown here is derived from an EMBL/GenBank/DDBJ whole genome shotgun (WGS) entry which is preliminary data.</text>
</comment>
<reference evidence="2 3" key="1">
    <citation type="submission" date="2018-12" db="EMBL/GenBank/DDBJ databases">
        <authorList>
            <person name="Meng J."/>
        </authorList>
    </citation>
    <scope>NUCLEOTIDE SEQUENCE [LARGE SCALE GENOMIC DNA]</scope>
    <source>
        <strain evidence="2 3">HT111-2</strain>
    </source>
</reference>
<sequence length="219" mass="24777">MKFKKLLVSVVVLAGAALTMTTMQNSVKADTTAKSENAVQTKPMQGVKNRPDLTKKGYILRVINDKYADKIYVGKKNYSKSLKSFELKGVKTVSAKKVQNVKFRVEKEFDYSKRHTGAPVFLLASKDKNYFIWTTQSGLQYFYLNNKNMRGVKKALTKIANSDNRQVKKGKNKKQLDLAFKAAKKLRGKQKKFVVSSLKELKKDGTMDIEGSNLLLFGF</sequence>
<dbReference type="AlphaFoldDB" id="A0A437SXC7"/>
<proteinExistence type="predicted"/>
<dbReference type="RefSeq" id="WP_103660555.1">
    <property type="nucleotide sequence ID" value="NZ_ML136873.1"/>
</dbReference>
<evidence type="ECO:0000313" key="3">
    <source>
        <dbReference type="Proteomes" id="UP000288291"/>
    </source>
</evidence>
<name>A0A437SXC7_9LACO</name>
<dbReference type="Proteomes" id="UP000288291">
    <property type="component" value="Unassembled WGS sequence"/>
</dbReference>
<gene>
    <name evidence="2" type="ORF">EJK17_02125</name>
</gene>
<accession>A0A437SXC7</accession>
<keyword evidence="1" id="KW-0732">Signal</keyword>